<dbReference type="RefSeq" id="WP_138839637.1">
    <property type="nucleotide sequence ID" value="NZ_VCPD01000001.1"/>
</dbReference>
<dbReference type="SMART" id="SM00028">
    <property type="entry name" value="TPR"/>
    <property type="match status" value="3"/>
</dbReference>
<keyword evidence="1" id="KW-0802">TPR repeat</keyword>
<evidence type="ECO:0000256" key="1">
    <source>
        <dbReference type="PROSITE-ProRule" id="PRU00339"/>
    </source>
</evidence>
<dbReference type="Gene3D" id="3.40.50.10070">
    <property type="entry name" value="TolB, N-terminal domain"/>
    <property type="match status" value="1"/>
</dbReference>
<dbReference type="Gene3D" id="1.25.40.10">
    <property type="entry name" value="Tetratricopeptide repeat domain"/>
    <property type="match status" value="1"/>
</dbReference>
<gene>
    <name evidence="3" type="ORF">FGK63_00460</name>
</gene>
<protein>
    <recommendedName>
        <fullName evidence="2">Guanylate cyclase domain-containing protein</fullName>
    </recommendedName>
</protein>
<comment type="caution">
    <text evidence="3">The sequence shown here is derived from an EMBL/GenBank/DDBJ whole genome shotgun (WGS) entry which is preliminary data.</text>
</comment>
<dbReference type="InterPro" id="IPR011990">
    <property type="entry name" value="TPR-like_helical_dom_sf"/>
</dbReference>
<dbReference type="PROSITE" id="PS50005">
    <property type="entry name" value="TPR"/>
    <property type="match status" value="1"/>
</dbReference>
<dbReference type="Pfam" id="PF00211">
    <property type="entry name" value="Guanylate_cyc"/>
    <property type="match status" value="1"/>
</dbReference>
<dbReference type="PANTHER" id="PTHR43081:SF19">
    <property type="entry name" value="PH-SENSITIVE ADENYLATE CYCLASE RV1264"/>
    <property type="match status" value="1"/>
</dbReference>
<organism evidence="3 4">
    <name type="scientific">Ruegeria sediminis</name>
    <dbReference type="NCBI Taxonomy" id="2583820"/>
    <lineage>
        <taxon>Bacteria</taxon>
        <taxon>Pseudomonadati</taxon>
        <taxon>Pseudomonadota</taxon>
        <taxon>Alphaproteobacteria</taxon>
        <taxon>Rhodobacterales</taxon>
        <taxon>Roseobacteraceae</taxon>
        <taxon>Ruegeria</taxon>
    </lineage>
</organism>
<evidence type="ECO:0000313" key="3">
    <source>
        <dbReference type="EMBL" id="TMV09578.1"/>
    </source>
</evidence>
<dbReference type="SUPFAM" id="SSF48452">
    <property type="entry name" value="TPR-like"/>
    <property type="match status" value="1"/>
</dbReference>
<feature type="repeat" description="TPR" evidence="1">
    <location>
        <begin position="442"/>
        <end position="475"/>
    </location>
</feature>
<dbReference type="InterPro" id="IPR050697">
    <property type="entry name" value="Adenylyl/Guanylyl_Cyclase_3/4"/>
</dbReference>
<reference evidence="3 4" key="1">
    <citation type="submission" date="2019-05" db="EMBL/GenBank/DDBJ databases">
        <title>Ruegeria sp. nov., isolated from tidal flat.</title>
        <authorList>
            <person name="Kim W."/>
        </authorList>
    </citation>
    <scope>NUCLEOTIDE SEQUENCE [LARGE SCALE GENOMIC DNA]</scope>
    <source>
        <strain evidence="3 4">CAU 1488</strain>
    </source>
</reference>
<dbReference type="PANTHER" id="PTHR43081">
    <property type="entry name" value="ADENYLATE CYCLASE, TERMINAL-DIFFERENTIATION SPECIFIC-RELATED"/>
    <property type="match status" value="1"/>
</dbReference>
<dbReference type="InterPro" id="IPR001054">
    <property type="entry name" value="A/G_cyclase"/>
</dbReference>
<sequence>MPRRLAAILAADVVGYSSLMSQDEPGTLNRLLAFRRQVFDPAVAAHSGRIVKLMGDGALVEFASVVDAVSCAIAIQNRIRADASEALRLRIGINLGDVMTEGRDIYGDGVNVAARLEAEADPGGICISDIVHQSIGRRIEADFADAGEHHLKNIDRPIRLYHWIPDQSADRASPAPSRPRPDNPGIAVLAFDNMSTDPEQEYFSDGIAEDIITALSHFREFFVIARNTTFTYKGQPIRVDQICRDLGVRYLLEGSVRKAGNRVRVSAQLIDGATGTHIWADRYDRSIDDIFAVQDEITQAIVGAVAPETMGAEMQRARAKRPDKLSSWEKVLQARWHMGKFTRENNDAARKLLSDAVEADPELCDGHAGIALCDLIAMLHIWRRDTHDAILSAKAEAEIAVGLDRNNANAHAMLGMANLFAREFADAETHLGRAVAVNPNLATGFGNFGAYYGVAGRFDEARASFERAIALSPRDPLAGFWRGGYGIGAYVSGRYETCLENARIGLKEAPGYASLLRQEAAALGMLGRQDEARASVARLLEKMPGLTISQVRQIVPVRYEDDQDKWLEGLRRAGLPE</sequence>
<name>A0ABY2X3D0_9RHOB</name>
<evidence type="ECO:0000313" key="4">
    <source>
        <dbReference type="Proteomes" id="UP001193035"/>
    </source>
</evidence>
<dbReference type="Gene3D" id="3.30.70.1230">
    <property type="entry name" value="Nucleotide cyclase"/>
    <property type="match status" value="1"/>
</dbReference>
<dbReference type="EMBL" id="VCPD01000001">
    <property type="protein sequence ID" value="TMV09578.1"/>
    <property type="molecule type" value="Genomic_DNA"/>
</dbReference>
<evidence type="ECO:0000259" key="2">
    <source>
        <dbReference type="PROSITE" id="PS50125"/>
    </source>
</evidence>
<dbReference type="InterPro" id="IPR019734">
    <property type="entry name" value="TPR_rpt"/>
</dbReference>
<dbReference type="PROSITE" id="PS50125">
    <property type="entry name" value="GUANYLATE_CYCLASE_2"/>
    <property type="match status" value="1"/>
</dbReference>
<dbReference type="InterPro" id="IPR029787">
    <property type="entry name" value="Nucleotide_cyclase"/>
</dbReference>
<keyword evidence="4" id="KW-1185">Reference proteome</keyword>
<feature type="domain" description="Guanylate cyclase" evidence="2">
    <location>
        <begin position="7"/>
        <end position="117"/>
    </location>
</feature>
<accession>A0ABY2X3D0</accession>
<proteinExistence type="predicted"/>
<dbReference type="CDD" id="cd07302">
    <property type="entry name" value="CHD"/>
    <property type="match status" value="1"/>
</dbReference>
<dbReference type="SUPFAM" id="SSF55073">
    <property type="entry name" value="Nucleotide cyclase"/>
    <property type="match status" value="1"/>
</dbReference>
<dbReference type="Proteomes" id="UP001193035">
    <property type="component" value="Unassembled WGS sequence"/>
</dbReference>